<dbReference type="Pfam" id="PF13676">
    <property type="entry name" value="TIR_2"/>
    <property type="match status" value="1"/>
</dbReference>
<evidence type="ECO:0000313" key="2">
    <source>
        <dbReference type="EMBL" id="GAF86413.1"/>
    </source>
</evidence>
<organism evidence="2">
    <name type="scientific">marine sediment metagenome</name>
    <dbReference type="NCBI Taxonomy" id="412755"/>
    <lineage>
        <taxon>unclassified sequences</taxon>
        <taxon>metagenomes</taxon>
        <taxon>ecological metagenomes</taxon>
    </lineage>
</organism>
<evidence type="ECO:0000259" key="1">
    <source>
        <dbReference type="Pfam" id="PF13676"/>
    </source>
</evidence>
<dbReference type="Gene3D" id="3.40.50.10140">
    <property type="entry name" value="Toll/interleukin-1 receptor homology (TIR) domain"/>
    <property type="match status" value="1"/>
</dbReference>
<feature type="non-terminal residue" evidence="2">
    <location>
        <position position="82"/>
    </location>
</feature>
<sequence>MIPKEMFLSHSSMNMPIANRVADTLRNHGVPVWFSPANIMTAQQWHDEIGNALRRCDWFMVLLSNDAVNSIWVKRELHYALR</sequence>
<protein>
    <recommendedName>
        <fullName evidence="1">TIR domain-containing protein</fullName>
    </recommendedName>
</protein>
<name>X0SYX6_9ZZZZ</name>
<proteinExistence type="predicted"/>
<comment type="caution">
    <text evidence="2">The sequence shown here is derived from an EMBL/GenBank/DDBJ whole genome shotgun (WGS) entry which is preliminary data.</text>
</comment>
<dbReference type="GO" id="GO:0007165">
    <property type="term" value="P:signal transduction"/>
    <property type="evidence" value="ECO:0007669"/>
    <property type="project" value="InterPro"/>
</dbReference>
<dbReference type="InterPro" id="IPR000157">
    <property type="entry name" value="TIR_dom"/>
</dbReference>
<dbReference type="AlphaFoldDB" id="X0SYX6"/>
<dbReference type="EMBL" id="BARS01018950">
    <property type="protein sequence ID" value="GAF86413.1"/>
    <property type="molecule type" value="Genomic_DNA"/>
</dbReference>
<gene>
    <name evidence="2" type="ORF">S01H1_30761</name>
</gene>
<accession>X0SYX6</accession>
<feature type="domain" description="TIR" evidence="1">
    <location>
        <begin position="7"/>
        <end position="82"/>
    </location>
</feature>
<reference evidence="2" key="1">
    <citation type="journal article" date="2014" name="Front. Microbiol.">
        <title>High frequency of phylogenetically diverse reductive dehalogenase-homologous genes in deep subseafloor sedimentary metagenomes.</title>
        <authorList>
            <person name="Kawai M."/>
            <person name="Futagami T."/>
            <person name="Toyoda A."/>
            <person name="Takaki Y."/>
            <person name="Nishi S."/>
            <person name="Hori S."/>
            <person name="Arai W."/>
            <person name="Tsubouchi T."/>
            <person name="Morono Y."/>
            <person name="Uchiyama I."/>
            <person name="Ito T."/>
            <person name="Fujiyama A."/>
            <person name="Inagaki F."/>
            <person name="Takami H."/>
        </authorList>
    </citation>
    <scope>NUCLEOTIDE SEQUENCE</scope>
    <source>
        <strain evidence="2">Expedition CK06-06</strain>
    </source>
</reference>
<dbReference type="InterPro" id="IPR035897">
    <property type="entry name" value="Toll_tir_struct_dom_sf"/>
</dbReference>
<dbReference type="SUPFAM" id="SSF52200">
    <property type="entry name" value="Toll/Interleukin receptor TIR domain"/>
    <property type="match status" value="1"/>
</dbReference>